<sequence>MLLRLTSLFLFFLCTCGPAHAQTLMGFTPEGSAEQRRIEAELDSLVEPENLDEWMQYMTARPHHVGSPYDKQVVDYMAEKFRSWGYAVEVERFDVLFPTPKLRKLELLGDSPYTAMLQEPPVEGDPSTEQTEEALPPYNAFSIDGDVTAELVFVNYGVPADYEELDKRGISVEGKIVIAKYQGSWRGIKPKVAAEHGAIGCILYSDPEDDGYYQGETYPDGAFKNEYGVQRGAVMDLPAQPGDPLTPGYGATEDAERLDRSEVEGFTKIPVLPISYHDALPFLRALTGPVAPASWRGALPITYRIGPGPAEVHLQVEFNWELAPAYDVIATLPGSEYPDEWILRGNHHDAWVHGANDPVSGMVAVMEEARVVSELVKTGWRPKRTIKYCAWGAEEPGLLGSTEWVETHADELREKAVAYINTDGTGRGFLSAGGSHTLEEFFGEITGDVMDPQTGVSVLKRAQAAQAVHDGKDSDHFVLSALGSGSDYSPFFQHLGIASFNLGFGGESSGGEYHTMYDSYAHYTRFKDPGFVYGAALVQVAGRTTLRLAGAEVLPFEFGRFSTTLAGYGKDVMELADKLREQTAQENKLIADSSYVLAADPSEEFVTPSPKAEVPYLNFAPLENGLRQIETLAGKYDTKVALQLPEEQREALNQLFLDLERQLTREEGLPRRPWFVHHVYAPGYYTGYGVKTLPGVREAIEERNFPEAQQQIDRLGEVLDAYAGHMQRILDLTTASR</sequence>
<dbReference type="InterPro" id="IPR039373">
    <property type="entry name" value="Peptidase_M28B"/>
</dbReference>
<feature type="domain" description="Transferrin receptor-like dimerisation" evidence="4">
    <location>
        <begin position="647"/>
        <end position="725"/>
    </location>
</feature>
<dbReference type="InterPro" id="IPR007365">
    <property type="entry name" value="TFR-like_dimer_dom"/>
</dbReference>
<dbReference type="InterPro" id="IPR036757">
    <property type="entry name" value="TFR-like_dimer_dom_sf"/>
</dbReference>
<dbReference type="InterPro" id="IPR003137">
    <property type="entry name" value="PA_domain"/>
</dbReference>
<dbReference type="InterPro" id="IPR007484">
    <property type="entry name" value="Peptidase_M28"/>
</dbReference>
<dbReference type="EMBL" id="CAKLPZ010000001">
    <property type="protein sequence ID" value="CAH0999087.1"/>
    <property type="molecule type" value="Genomic_DNA"/>
</dbReference>
<dbReference type="Pfam" id="PF02225">
    <property type="entry name" value="PA"/>
    <property type="match status" value="1"/>
</dbReference>
<evidence type="ECO:0000256" key="2">
    <source>
        <dbReference type="SAM" id="SignalP"/>
    </source>
</evidence>
<evidence type="ECO:0000259" key="4">
    <source>
        <dbReference type="Pfam" id="PF04253"/>
    </source>
</evidence>
<dbReference type="PANTHER" id="PTHR10404">
    <property type="entry name" value="N-ACETYLATED-ALPHA-LINKED ACIDIC DIPEPTIDASE"/>
    <property type="match status" value="1"/>
</dbReference>
<evidence type="ECO:0000259" key="5">
    <source>
        <dbReference type="Pfam" id="PF04389"/>
    </source>
</evidence>
<feature type="chain" id="PRO_5046020415" description="M28 family peptidase" evidence="2">
    <location>
        <begin position="22"/>
        <end position="737"/>
    </location>
</feature>
<dbReference type="Pfam" id="PF04253">
    <property type="entry name" value="TFR_dimer"/>
    <property type="match status" value="1"/>
</dbReference>
<dbReference type="PANTHER" id="PTHR10404:SF46">
    <property type="entry name" value="VACUOLAR PROTEIN SORTING-ASSOCIATED PROTEIN 70"/>
    <property type="match status" value="1"/>
</dbReference>
<comment type="similarity">
    <text evidence="1">Belongs to the peptidase M28 family. M28B subfamily.</text>
</comment>
<dbReference type="Pfam" id="PF04389">
    <property type="entry name" value="Peptidase_M28"/>
    <property type="match status" value="1"/>
</dbReference>
<dbReference type="Gene3D" id="3.40.630.10">
    <property type="entry name" value="Zn peptidases"/>
    <property type="match status" value="1"/>
</dbReference>
<dbReference type="InterPro" id="IPR046450">
    <property type="entry name" value="PA_dom_sf"/>
</dbReference>
<dbReference type="SUPFAM" id="SSF52025">
    <property type="entry name" value="PA domain"/>
    <property type="match status" value="1"/>
</dbReference>
<gene>
    <name evidence="6" type="ORF">LEM8419_00382</name>
</gene>
<evidence type="ECO:0000313" key="7">
    <source>
        <dbReference type="Proteomes" id="UP000837803"/>
    </source>
</evidence>
<keyword evidence="7" id="KW-1185">Reference proteome</keyword>
<dbReference type="Proteomes" id="UP000837803">
    <property type="component" value="Unassembled WGS sequence"/>
</dbReference>
<protein>
    <recommendedName>
        <fullName evidence="8">M28 family peptidase</fullName>
    </recommendedName>
</protein>
<dbReference type="Gene3D" id="1.20.930.40">
    <property type="entry name" value="Transferrin receptor-like, dimerisation domain"/>
    <property type="match status" value="1"/>
</dbReference>
<dbReference type="SUPFAM" id="SSF47672">
    <property type="entry name" value="Transferrin receptor-like dimerisation domain"/>
    <property type="match status" value="1"/>
</dbReference>
<feature type="domain" description="PA" evidence="3">
    <location>
        <begin position="147"/>
        <end position="215"/>
    </location>
</feature>
<dbReference type="CDD" id="cd02121">
    <property type="entry name" value="PA_GCPII_like"/>
    <property type="match status" value="1"/>
</dbReference>
<accession>A0ABM9AWJ2</accession>
<evidence type="ECO:0000256" key="1">
    <source>
        <dbReference type="ARBA" id="ARBA00005634"/>
    </source>
</evidence>
<dbReference type="RefSeq" id="WP_238749284.1">
    <property type="nucleotide sequence ID" value="NZ_CAKLPZ010000001.1"/>
</dbReference>
<name>A0ABM9AWJ2_9BACT</name>
<evidence type="ECO:0000313" key="6">
    <source>
        <dbReference type="EMBL" id="CAH0999087.1"/>
    </source>
</evidence>
<feature type="domain" description="Peptidase M28" evidence="5">
    <location>
        <begin position="328"/>
        <end position="523"/>
    </location>
</feature>
<evidence type="ECO:0008006" key="8">
    <source>
        <dbReference type="Google" id="ProtNLM"/>
    </source>
</evidence>
<reference evidence="6" key="1">
    <citation type="submission" date="2021-12" db="EMBL/GenBank/DDBJ databases">
        <authorList>
            <person name="Rodrigo-Torres L."/>
            <person name="Arahal R. D."/>
            <person name="Lucena T."/>
        </authorList>
    </citation>
    <scope>NUCLEOTIDE SEQUENCE</scope>
    <source>
        <strain evidence="6">CECT 8419</strain>
    </source>
</reference>
<feature type="signal peptide" evidence="2">
    <location>
        <begin position="1"/>
        <end position="21"/>
    </location>
</feature>
<keyword evidence="2" id="KW-0732">Signal</keyword>
<dbReference type="SUPFAM" id="SSF53187">
    <property type="entry name" value="Zn-dependent exopeptidases"/>
    <property type="match status" value="1"/>
</dbReference>
<comment type="caution">
    <text evidence="6">The sequence shown here is derived from an EMBL/GenBank/DDBJ whole genome shotgun (WGS) entry which is preliminary data.</text>
</comment>
<proteinExistence type="inferred from homology"/>
<organism evidence="6 7">
    <name type="scientific">Neolewinella maritima</name>
    <dbReference type="NCBI Taxonomy" id="1383882"/>
    <lineage>
        <taxon>Bacteria</taxon>
        <taxon>Pseudomonadati</taxon>
        <taxon>Bacteroidota</taxon>
        <taxon>Saprospiria</taxon>
        <taxon>Saprospirales</taxon>
        <taxon>Lewinellaceae</taxon>
        <taxon>Neolewinella</taxon>
    </lineage>
</organism>
<evidence type="ECO:0000259" key="3">
    <source>
        <dbReference type="Pfam" id="PF02225"/>
    </source>
</evidence>
<dbReference type="Gene3D" id="3.50.30.30">
    <property type="match status" value="1"/>
</dbReference>